<feature type="domain" description="ABC3 transporter permease C-terminal" evidence="7">
    <location>
        <begin position="684"/>
        <end position="801"/>
    </location>
</feature>
<proteinExistence type="predicted"/>
<dbReference type="Pfam" id="PF12704">
    <property type="entry name" value="MacB_PCD"/>
    <property type="match status" value="1"/>
</dbReference>
<dbReference type="InterPro" id="IPR003838">
    <property type="entry name" value="ABC3_permease_C"/>
</dbReference>
<dbReference type="EMBL" id="DVFU01000107">
    <property type="protein sequence ID" value="HIQ65164.1"/>
    <property type="molecule type" value="Genomic_DNA"/>
</dbReference>
<evidence type="ECO:0000256" key="1">
    <source>
        <dbReference type="ARBA" id="ARBA00004651"/>
    </source>
</evidence>
<evidence type="ECO:0000256" key="3">
    <source>
        <dbReference type="ARBA" id="ARBA00022692"/>
    </source>
</evidence>
<feature type="domain" description="MacB-like periplasmic core" evidence="8">
    <location>
        <begin position="19"/>
        <end position="205"/>
    </location>
</feature>
<dbReference type="Pfam" id="PF02687">
    <property type="entry name" value="FtsX"/>
    <property type="match status" value="2"/>
</dbReference>
<dbReference type="PANTHER" id="PTHR30287">
    <property type="entry name" value="MEMBRANE COMPONENT OF PREDICTED ABC SUPERFAMILY METABOLITE UPTAKE TRANSPORTER"/>
    <property type="match status" value="1"/>
</dbReference>
<keyword evidence="2" id="KW-1003">Cell membrane</keyword>
<evidence type="ECO:0000256" key="6">
    <source>
        <dbReference type="SAM" id="Phobius"/>
    </source>
</evidence>
<dbReference type="InterPro" id="IPR025857">
    <property type="entry name" value="MacB_PCD"/>
</dbReference>
<evidence type="ECO:0000256" key="4">
    <source>
        <dbReference type="ARBA" id="ARBA00022989"/>
    </source>
</evidence>
<feature type="domain" description="ABC3 transporter permease C-terminal" evidence="7">
    <location>
        <begin position="289"/>
        <end position="398"/>
    </location>
</feature>
<keyword evidence="5 6" id="KW-0472">Membrane</keyword>
<sequence length="810" mass="91465">MLLKNTIKKIRKSFGRYISLMMIILIGVAFYAGIKESIPDMKEVQTDYYQETNLMDIKVQGSLGLTDADVEAIRNLPEVEDAEGSYSKFVMEEDHVIKVHALTDEINGVDLIEGAYPEDDSSCLADANTYHVGDVITVREVEGENLKVHEFTVTGTIRSPLYTGTDYGDADIGNGSLTSYIFVPETVFDYDTYTEIYVTANKGDNNVPYSSAYNEAVNDAVQAIEGISSEREEARIDELLEPYQGYPEEVVEEIRSGLTSDWYLFDRDDVVTMYTTTGHEYNQLTTLSNVIPVFFIIIVVLMTSNTMSRMIVEERSEMGTFASLGITNKRIIFNYLVYVLSSTILGTVFGYLLGSIIIPQLIYICFPIDVPALSYHFRLDYFCIYLLVTVTVMFLVTVYSCHRELKNKPANLLRPVSPKSGKTILLERIGFIWNHLSFSWKITLRNIFRYKKRVFMTLIGTAGCTMLIMIGFAVQDSINGVGEKQFREIHRYDNLVVLNQNVTNHEEVEPIIDGIVTNELLLNQSYYDVIKDGVDDLSVTVLIPEDDSTKFEHYFDLEDNETKDDLTLTDDGVIISNKIADLFSVQAGDTISLRDSNDTVYQVKVSGVALNYVSNYIYISKGLYESLTGDELTFNSFVSEDVLDEEEVSTELLNQDEVLSVNLASTLLAKSNGGIEGLNYIIALLVIISCLLCFAVLYNLTSINISERTREIATLKVLGFKDLETNEYIYRETLVTVFVGILLGFCMTPFLHAYLIDLLENETVTFLRTIQVTSFVWAGLLTLVFAILMQIITFFKLKRINMIESLKSVE</sequence>
<gene>
    <name evidence="9" type="ORF">IAC85_05440</name>
</gene>
<protein>
    <submittedName>
        <fullName evidence="9">ABC transporter permease</fullName>
    </submittedName>
</protein>
<evidence type="ECO:0000313" key="10">
    <source>
        <dbReference type="Proteomes" id="UP000886725"/>
    </source>
</evidence>
<feature type="transmembrane region" description="Helical" evidence="6">
    <location>
        <begin position="333"/>
        <end position="359"/>
    </location>
</feature>
<organism evidence="9 10">
    <name type="scientific">Candidatus Faecenecus gallistercoris</name>
    <dbReference type="NCBI Taxonomy" id="2840793"/>
    <lineage>
        <taxon>Bacteria</taxon>
        <taxon>Bacillati</taxon>
        <taxon>Bacillota</taxon>
        <taxon>Bacillota incertae sedis</taxon>
        <taxon>Candidatus Faecenecus</taxon>
    </lineage>
</organism>
<feature type="transmembrane region" description="Helical" evidence="6">
    <location>
        <begin position="680"/>
        <end position="700"/>
    </location>
</feature>
<feature type="transmembrane region" description="Helical" evidence="6">
    <location>
        <begin position="290"/>
        <end position="312"/>
    </location>
</feature>
<dbReference type="PANTHER" id="PTHR30287:SF1">
    <property type="entry name" value="INNER MEMBRANE PROTEIN"/>
    <property type="match status" value="1"/>
</dbReference>
<comment type="caution">
    <text evidence="9">The sequence shown here is derived from an EMBL/GenBank/DDBJ whole genome shotgun (WGS) entry which is preliminary data.</text>
</comment>
<feature type="transmembrane region" description="Helical" evidence="6">
    <location>
        <begin position="454"/>
        <end position="474"/>
    </location>
</feature>
<evidence type="ECO:0000313" key="9">
    <source>
        <dbReference type="EMBL" id="HIQ65164.1"/>
    </source>
</evidence>
<keyword evidence="4 6" id="KW-1133">Transmembrane helix</keyword>
<feature type="transmembrane region" description="Helical" evidence="6">
    <location>
        <begin position="14"/>
        <end position="34"/>
    </location>
</feature>
<evidence type="ECO:0000259" key="7">
    <source>
        <dbReference type="Pfam" id="PF02687"/>
    </source>
</evidence>
<reference evidence="9" key="1">
    <citation type="submission" date="2020-10" db="EMBL/GenBank/DDBJ databases">
        <authorList>
            <person name="Gilroy R."/>
        </authorList>
    </citation>
    <scope>NUCLEOTIDE SEQUENCE</scope>
    <source>
        <strain evidence="9">CHK165-10780</strain>
    </source>
</reference>
<dbReference type="AlphaFoldDB" id="A0A9D1CLU5"/>
<keyword evidence="3 6" id="KW-0812">Transmembrane</keyword>
<feature type="transmembrane region" description="Helical" evidence="6">
    <location>
        <begin position="734"/>
        <end position="755"/>
    </location>
</feature>
<reference evidence="9" key="2">
    <citation type="journal article" date="2021" name="PeerJ">
        <title>Extensive microbial diversity within the chicken gut microbiome revealed by metagenomics and culture.</title>
        <authorList>
            <person name="Gilroy R."/>
            <person name="Ravi A."/>
            <person name="Getino M."/>
            <person name="Pursley I."/>
            <person name="Horton D.L."/>
            <person name="Alikhan N.F."/>
            <person name="Baker D."/>
            <person name="Gharbi K."/>
            <person name="Hall N."/>
            <person name="Watson M."/>
            <person name="Adriaenssens E.M."/>
            <person name="Foster-Nyarko E."/>
            <person name="Jarju S."/>
            <person name="Secka A."/>
            <person name="Antonio M."/>
            <person name="Oren A."/>
            <person name="Chaudhuri R.R."/>
            <person name="La Ragione R."/>
            <person name="Hildebrand F."/>
            <person name="Pallen M.J."/>
        </authorList>
    </citation>
    <scope>NUCLEOTIDE SEQUENCE</scope>
    <source>
        <strain evidence="9">CHK165-10780</strain>
    </source>
</reference>
<dbReference type="Proteomes" id="UP000886725">
    <property type="component" value="Unassembled WGS sequence"/>
</dbReference>
<comment type="subcellular location">
    <subcellularLocation>
        <location evidence="1">Cell membrane</location>
        <topology evidence="1">Multi-pass membrane protein</topology>
    </subcellularLocation>
</comment>
<dbReference type="InterPro" id="IPR038766">
    <property type="entry name" value="Membrane_comp_ABC_pdt"/>
</dbReference>
<accession>A0A9D1CLU5</accession>
<dbReference type="GO" id="GO:0005886">
    <property type="term" value="C:plasma membrane"/>
    <property type="evidence" value="ECO:0007669"/>
    <property type="project" value="UniProtKB-SubCell"/>
</dbReference>
<evidence type="ECO:0000256" key="2">
    <source>
        <dbReference type="ARBA" id="ARBA00022475"/>
    </source>
</evidence>
<feature type="transmembrane region" description="Helical" evidence="6">
    <location>
        <begin position="775"/>
        <end position="797"/>
    </location>
</feature>
<evidence type="ECO:0000256" key="5">
    <source>
        <dbReference type="ARBA" id="ARBA00023136"/>
    </source>
</evidence>
<name>A0A9D1CLU5_9FIRM</name>
<evidence type="ECO:0000259" key="8">
    <source>
        <dbReference type="Pfam" id="PF12704"/>
    </source>
</evidence>
<feature type="transmembrane region" description="Helical" evidence="6">
    <location>
        <begin position="379"/>
        <end position="399"/>
    </location>
</feature>